<dbReference type="Pfam" id="PF01328">
    <property type="entry name" value="Peroxidase_2"/>
    <property type="match status" value="1"/>
</dbReference>
<comment type="caution">
    <text evidence="10">The sequence shown here is derived from an EMBL/GenBank/DDBJ whole genome shotgun (WGS) entry which is preliminary data.</text>
</comment>
<dbReference type="Gene3D" id="1.10.489.10">
    <property type="entry name" value="Chloroperoxidase-like"/>
    <property type="match status" value="1"/>
</dbReference>
<keyword evidence="5" id="KW-0560">Oxidoreductase</keyword>
<evidence type="ECO:0000256" key="4">
    <source>
        <dbReference type="ARBA" id="ARBA00022723"/>
    </source>
</evidence>
<sequence>MARFASFVVLAISLVSSTIAFPASRSLAGLSIEERDAAVASLKPAYPRPPPPPLADDGTKLVNDAAHRWRPAGRGDKRGPCPGLNTLSSHNWMPRNGVVTPYQMVDATQEGFNMESTLARRFTYSSHLIDGNVITDLMSIGAKTDLTGPAPPPPANPGGLNLHGFIEGDASFTRGDAFHGDNWHFNQTLFDEFAEYINKYGAGNYNYTVAGEFRYQRIKESIATNPQFNFRRLRFFAAYIETIVGVNLFTDGRRDDGQVPLEDTRSFFQDARMPDGFHRAAKPYGLEGTDVVFAAHPFTPGSNVNGINSYETDTTSPDFASDPDGCIQYAQFINEAVAPLYPNATGILRRNLNLNLQYYFDTFGGKCEQIFPFGKDDEDDN</sequence>
<evidence type="ECO:0000256" key="8">
    <source>
        <dbReference type="SAM" id="SignalP"/>
    </source>
</evidence>
<evidence type="ECO:0000256" key="5">
    <source>
        <dbReference type="ARBA" id="ARBA00023002"/>
    </source>
</evidence>
<feature type="domain" description="Heme haloperoxidase family profile" evidence="9">
    <location>
        <begin position="65"/>
        <end position="293"/>
    </location>
</feature>
<dbReference type="AlphaFoldDB" id="A0A8H7C492"/>
<dbReference type="SUPFAM" id="SSF47571">
    <property type="entry name" value="Cloroperoxidase"/>
    <property type="match status" value="1"/>
</dbReference>
<evidence type="ECO:0000256" key="1">
    <source>
        <dbReference type="ARBA" id="ARBA00001970"/>
    </source>
</evidence>
<name>A0A8H7C492_AGABI</name>
<feature type="chain" id="PRO_5034380256" description="Heme haloperoxidase family profile domain-containing protein" evidence="8">
    <location>
        <begin position="21"/>
        <end position="381"/>
    </location>
</feature>
<evidence type="ECO:0000256" key="6">
    <source>
        <dbReference type="ARBA" id="ARBA00023004"/>
    </source>
</evidence>
<reference evidence="10 11" key="1">
    <citation type="journal article" name="Sci. Rep.">
        <title>Telomere-to-telomere assembled and centromere annotated genomes of the two main subspecies of the button mushroom Agaricus bisporus reveal especially polymorphic chromosome ends.</title>
        <authorList>
            <person name="Sonnenberg A.S.M."/>
            <person name="Sedaghat-Telgerd N."/>
            <person name="Lavrijssen B."/>
            <person name="Ohm R.A."/>
            <person name="Hendrickx P.M."/>
            <person name="Scholtmeijer K."/>
            <person name="Baars J.J.P."/>
            <person name="van Peer A."/>
        </authorList>
    </citation>
    <scope>NUCLEOTIDE SEQUENCE [LARGE SCALE GENOMIC DNA]</scope>
    <source>
        <strain evidence="10 11">H119_p4</strain>
    </source>
</reference>
<evidence type="ECO:0000313" key="11">
    <source>
        <dbReference type="Proteomes" id="UP000629468"/>
    </source>
</evidence>
<dbReference type="Proteomes" id="UP000629468">
    <property type="component" value="Unassembled WGS sequence"/>
</dbReference>
<feature type="signal peptide" evidence="8">
    <location>
        <begin position="1"/>
        <end position="20"/>
    </location>
</feature>
<evidence type="ECO:0000256" key="7">
    <source>
        <dbReference type="ARBA" id="ARBA00025795"/>
    </source>
</evidence>
<dbReference type="GO" id="GO:0046872">
    <property type="term" value="F:metal ion binding"/>
    <property type="evidence" value="ECO:0007669"/>
    <property type="project" value="UniProtKB-KW"/>
</dbReference>
<protein>
    <recommendedName>
        <fullName evidence="9">Heme haloperoxidase family profile domain-containing protein</fullName>
    </recommendedName>
</protein>
<dbReference type="InterPro" id="IPR000028">
    <property type="entry name" value="Chloroperoxidase"/>
</dbReference>
<keyword evidence="4" id="KW-0479">Metal-binding</keyword>
<gene>
    <name evidence="10" type="ORF">Agabi119p4_8850</name>
</gene>
<evidence type="ECO:0000256" key="2">
    <source>
        <dbReference type="ARBA" id="ARBA00022559"/>
    </source>
</evidence>
<comment type="similarity">
    <text evidence="7">Belongs to the chloroperoxidase family.</text>
</comment>
<dbReference type="PANTHER" id="PTHR33577:SF16">
    <property type="entry name" value="HEME HALOPEROXIDASE FAMILY PROFILE DOMAIN-CONTAINING PROTEIN"/>
    <property type="match status" value="1"/>
</dbReference>
<keyword evidence="8" id="KW-0732">Signal</keyword>
<evidence type="ECO:0000259" key="9">
    <source>
        <dbReference type="PROSITE" id="PS51405"/>
    </source>
</evidence>
<accession>A0A8H7C492</accession>
<dbReference type="EMBL" id="JABXXO010000012">
    <property type="protein sequence ID" value="KAF7762257.1"/>
    <property type="molecule type" value="Genomic_DNA"/>
</dbReference>
<keyword evidence="2" id="KW-0575">Peroxidase</keyword>
<proteinExistence type="inferred from homology"/>
<keyword evidence="6" id="KW-0408">Iron</keyword>
<comment type="cofactor">
    <cofactor evidence="1">
        <name>heme b</name>
        <dbReference type="ChEBI" id="CHEBI:60344"/>
    </cofactor>
</comment>
<dbReference type="PROSITE" id="PS51405">
    <property type="entry name" value="HEME_HALOPEROXIDASE"/>
    <property type="match status" value="1"/>
</dbReference>
<dbReference type="GO" id="GO:0004601">
    <property type="term" value="F:peroxidase activity"/>
    <property type="evidence" value="ECO:0007669"/>
    <property type="project" value="UniProtKB-KW"/>
</dbReference>
<evidence type="ECO:0000313" key="10">
    <source>
        <dbReference type="EMBL" id="KAF7762257.1"/>
    </source>
</evidence>
<organism evidence="10 11">
    <name type="scientific">Agaricus bisporus var. burnettii</name>
    <dbReference type="NCBI Taxonomy" id="192524"/>
    <lineage>
        <taxon>Eukaryota</taxon>
        <taxon>Fungi</taxon>
        <taxon>Dikarya</taxon>
        <taxon>Basidiomycota</taxon>
        <taxon>Agaricomycotina</taxon>
        <taxon>Agaricomycetes</taxon>
        <taxon>Agaricomycetidae</taxon>
        <taxon>Agaricales</taxon>
        <taxon>Agaricineae</taxon>
        <taxon>Agaricaceae</taxon>
        <taxon>Agaricus</taxon>
    </lineage>
</organism>
<dbReference type="PANTHER" id="PTHR33577">
    <property type="entry name" value="STERIGMATOCYSTIN BIOSYNTHESIS PEROXIDASE STCC-RELATED"/>
    <property type="match status" value="1"/>
</dbReference>
<evidence type="ECO:0000256" key="3">
    <source>
        <dbReference type="ARBA" id="ARBA00022617"/>
    </source>
</evidence>
<dbReference type="InterPro" id="IPR036851">
    <property type="entry name" value="Chloroperoxidase-like_sf"/>
</dbReference>
<keyword evidence="3" id="KW-0349">Heme</keyword>